<evidence type="ECO:0000313" key="2">
    <source>
        <dbReference type="Proteomes" id="UP000824120"/>
    </source>
</evidence>
<keyword evidence="2" id="KW-1185">Reference proteome</keyword>
<reference evidence="1 2" key="1">
    <citation type="submission" date="2020-09" db="EMBL/GenBank/DDBJ databases">
        <title>De no assembly of potato wild relative species, Solanum commersonii.</title>
        <authorList>
            <person name="Cho K."/>
        </authorList>
    </citation>
    <scope>NUCLEOTIDE SEQUENCE [LARGE SCALE GENOMIC DNA]</scope>
    <source>
        <strain evidence="1">LZ3.2</strain>
        <tissue evidence="1">Leaf</tissue>
    </source>
</reference>
<organism evidence="1 2">
    <name type="scientific">Solanum commersonii</name>
    <name type="common">Commerson's wild potato</name>
    <name type="synonym">Commerson's nightshade</name>
    <dbReference type="NCBI Taxonomy" id="4109"/>
    <lineage>
        <taxon>Eukaryota</taxon>
        <taxon>Viridiplantae</taxon>
        <taxon>Streptophyta</taxon>
        <taxon>Embryophyta</taxon>
        <taxon>Tracheophyta</taxon>
        <taxon>Spermatophyta</taxon>
        <taxon>Magnoliopsida</taxon>
        <taxon>eudicotyledons</taxon>
        <taxon>Gunneridae</taxon>
        <taxon>Pentapetalae</taxon>
        <taxon>asterids</taxon>
        <taxon>lamiids</taxon>
        <taxon>Solanales</taxon>
        <taxon>Solanaceae</taxon>
        <taxon>Solanoideae</taxon>
        <taxon>Solaneae</taxon>
        <taxon>Solanum</taxon>
    </lineage>
</organism>
<protein>
    <submittedName>
        <fullName evidence="1">Uncharacterized protein</fullName>
    </submittedName>
</protein>
<proteinExistence type="predicted"/>
<sequence>MYNDGCIKVETIYHFIFKCQVKSRRRDFENHCREFNLPPRKIPKLVIFYKLKSKLRFEESVKKMIEKFKKYFIPIPQIYLTACLLNQHYKDEGAS</sequence>
<comment type="caution">
    <text evidence="1">The sequence shown here is derived from an EMBL/GenBank/DDBJ whole genome shotgun (WGS) entry which is preliminary data.</text>
</comment>
<name>A0A9J5YDV4_SOLCO</name>
<dbReference type="Proteomes" id="UP000824120">
    <property type="component" value="Chromosome 6"/>
</dbReference>
<accession>A0A9J5YDV4</accession>
<evidence type="ECO:0000313" key="1">
    <source>
        <dbReference type="EMBL" id="KAG5598907.1"/>
    </source>
</evidence>
<gene>
    <name evidence="1" type="ORF">H5410_030277</name>
</gene>
<dbReference type="AlphaFoldDB" id="A0A9J5YDV4"/>
<dbReference type="EMBL" id="JACXVP010000006">
    <property type="protein sequence ID" value="KAG5598907.1"/>
    <property type="molecule type" value="Genomic_DNA"/>
</dbReference>